<proteinExistence type="predicted"/>
<organism evidence="2 3">
    <name type="scientific">Zygotorulaspora mrakii</name>
    <name type="common">Zygosaccharomyces mrakii</name>
    <dbReference type="NCBI Taxonomy" id="42260"/>
    <lineage>
        <taxon>Eukaryota</taxon>
        <taxon>Fungi</taxon>
        <taxon>Dikarya</taxon>
        <taxon>Ascomycota</taxon>
        <taxon>Saccharomycotina</taxon>
        <taxon>Saccharomycetes</taxon>
        <taxon>Saccharomycetales</taxon>
        <taxon>Saccharomycetaceae</taxon>
        <taxon>Zygotorulaspora</taxon>
    </lineage>
</organism>
<dbReference type="PANTHER" id="PTHR12303:SF11">
    <property type="entry name" value="AER338CP"/>
    <property type="match status" value="1"/>
</dbReference>
<keyword evidence="1" id="KW-0472">Membrane</keyword>
<dbReference type="Proteomes" id="UP000509704">
    <property type="component" value="Chromosome 1"/>
</dbReference>
<dbReference type="SMART" id="SM01296">
    <property type="entry name" value="N2227"/>
    <property type="match status" value="1"/>
</dbReference>
<dbReference type="GO" id="GO:0008757">
    <property type="term" value="F:S-adenosylmethionine-dependent methyltransferase activity"/>
    <property type="evidence" value="ECO:0007669"/>
    <property type="project" value="InterPro"/>
</dbReference>
<reference evidence="2 3" key="1">
    <citation type="submission" date="2020-07" db="EMBL/GenBank/DDBJ databases">
        <title>The yeast mating-type switching endonuclease HO is a domesticated member of an unorthodox homing genetic element family.</title>
        <authorList>
            <person name="Coughlan A.Y."/>
            <person name="Lombardi L."/>
            <person name="Braun-Galleani S."/>
            <person name="Martos A.R."/>
            <person name="Galeote V."/>
            <person name="Bigey F."/>
            <person name="Dequin S."/>
            <person name="Byrne K.P."/>
            <person name="Wolfe K.H."/>
        </authorList>
    </citation>
    <scope>NUCLEOTIDE SEQUENCE [LARGE SCALE GENOMIC DNA]</scope>
    <source>
        <strain evidence="2 3">NRRL Y-6702</strain>
    </source>
</reference>
<protein>
    <submittedName>
        <fullName evidence="2">Uncharacterized protein</fullName>
    </submittedName>
</protein>
<dbReference type="SUPFAM" id="SSF53335">
    <property type="entry name" value="S-adenosyl-L-methionine-dependent methyltransferases"/>
    <property type="match status" value="1"/>
</dbReference>
<name>A0A7H9AYR3_ZYGMR</name>
<dbReference type="PANTHER" id="PTHR12303">
    <property type="entry name" value="CARNOSINE N-METHYLTRANSFERASE"/>
    <property type="match status" value="1"/>
</dbReference>
<dbReference type="InterPro" id="IPR012901">
    <property type="entry name" value="CARME"/>
</dbReference>
<dbReference type="EMBL" id="CP058604">
    <property type="protein sequence ID" value="QLG70712.1"/>
    <property type="molecule type" value="Genomic_DNA"/>
</dbReference>
<evidence type="ECO:0000256" key="1">
    <source>
        <dbReference type="SAM" id="Phobius"/>
    </source>
</evidence>
<dbReference type="AlphaFoldDB" id="A0A7H9AYR3"/>
<dbReference type="RefSeq" id="XP_037142440.1">
    <property type="nucleotide sequence ID" value="XM_037286545.1"/>
</dbReference>
<gene>
    <name evidence="2" type="ORF">HG535_0A06540</name>
</gene>
<dbReference type="KEGG" id="zmk:HG535_0A06540"/>
<dbReference type="OrthoDB" id="978at2759"/>
<evidence type="ECO:0000313" key="3">
    <source>
        <dbReference type="Proteomes" id="UP000509704"/>
    </source>
</evidence>
<keyword evidence="1" id="KW-0812">Transmembrane</keyword>
<feature type="transmembrane region" description="Helical" evidence="1">
    <location>
        <begin position="6"/>
        <end position="23"/>
    </location>
</feature>
<accession>A0A7H9AYR3</accession>
<keyword evidence="1" id="KW-1133">Transmembrane helix</keyword>
<evidence type="ECO:0000313" key="2">
    <source>
        <dbReference type="EMBL" id="QLG70712.1"/>
    </source>
</evidence>
<dbReference type="GeneID" id="59234348"/>
<sequence length="461" mass="53324">MTSLNGNTSAIIFTCLAVIMSFLRKYKPFRVWFTSLFETSLSDYFLPSKQIVVSSPTFTLSKTSAHFKEHGNTTLYELIQALTQLQEYLIRGQRQNGVIFNRTRELQPENLMHLRRIKYFSKVDEVNKSIQQNNISVQLVIRYVLERLIENNKNNDMMEHLPDILKTTCADLGFMTSDKGELIPTGDTIILANSPSKQSTVVEALGHLCRDWSSSFECERNPLNDFVHKRLQVSLKPSSDQDTLVIVPGAGVGQLAQSIAHKFPHCKVDSIEWSALMYVFNQFALDHPYDLDISPFSQYYSGHVDPESQTRQVQVNLKDVIRPANLNVLWGDFRQYTTNDKQYKKIFVCTAFFIDTAENLFEYFQAIEEFTNYCDELHWINIGPLKYGTRPLVQFTVSELKDLRRIRGWEDKCEEVVNDYNKKLNGYMTDYESLYQGYYGLLKFHSVFHQKGKESAVNNSN</sequence>
<dbReference type="Pfam" id="PF07942">
    <property type="entry name" value="CARME"/>
    <property type="match status" value="1"/>
</dbReference>
<dbReference type="InterPro" id="IPR029063">
    <property type="entry name" value="SAM-dependent_MTases_sf"/>
</dbReference>
<keyword evidence="3" id="KW-1185">Reference proteome</keyword>